<keyword evidence="8 9" id="KW-0472">Membrane</keyword>
<sequence>MCTQTSRNEKRVLTISAIISSAFAGGGLVVGLLVGSLVIAFDGIYSSVSLLLTLLSLTVAKYLEKPSDHRFPFGRAVLEPLVIAIKGLVILMVVGYSLYSSVVDLFNGGHAVDASIATIFGVINVLGCGYAWWQISRMNRKYSSGLIVAEVKQWQMDTMLSMVITVAFVIAWLMTLTPYAHYAVYVDSSLMLMMGFYFVKVPLTMLKSSMREILLMAPDKEICKSVDQGILAANRESEQVLELAGVTKIGRELWVDIDIVADDHDVIAMNDIETTRKALQKRLSKLPFELQLTLNVA</sequence>
<accession>A0ABS7YK40</accession>
<gene>
    <name evidence="11" type="ORF">LDJ79_03930</name>
</gene>
<dbReference type="NCBIfam" id="TIGR01297">
    <property type="entry name" value="CDF"/>
    <property type="match status" value="1"/>
</dbReference>
<comment type="subcellular location">
    <subcellularLocation>
        <location evidence="1">Membrane</location>
        <topology evidence="1">Multi-pass membrane protein</topology>
    </subcellularLocation>
</comment>
<evidence type="ECO:0000256" key="1">
    <source>
        <dbReference type="ARBA" id="ARBA00004141"/>
    </source>
</evidence>
<dbReference type="EMBL" id="JAIWIU010000019">
    <property type="protein sequence ID" value="MCA2015246.1"/>
    <property type="molecule type" value="Genomic_DNA"/>
</dbReference>
<dbReference type="InterPro" id="IPR050291">
    <property type="entry name" value="CDF_Transporter"/>
</dbReference>
<organism evidence="11 12">
    <name type="scientific">Vibrio tritonius</name>
    <dbReference type="NCBI Taxonomy" id="1435069"/>
    <lineage>
        <taxon>Bacteria</taxon>
        <taxon>Pseudomonadati</taxon>
        <taxon>Pseudomonadota</taxon>
        <taxon>Gammaproteobacteria</taxon>
        <taxon>Vibrionales</taxon>
        <taxon>Vibrionaceae</taxon>
        <taxon>Vibrio</taxon>
    </lineage>
</organism>
<feature type="transmembrane region" description="Helical" evidence="9">
    <location>
        <begin position="12"/>
        <end position="38"/>
    </location>
</feature>
<keyword evidence="6" id="KW-0864">Zinc transport</keyword>
<proteinExistence type="inferred from homology"/>
<keyword evidence="12" id="KW-1185">Reference proteome</keyword>
<keyword evidence="4" id="KW-0410">Iron transport</keyword>
<evidence type="ECO:0000256" key="9">
    <source>
        <dbReference type="SAM" id="Phobius"/>
    </source>
</evidence>
<feature type="transmembrane region" description="Helical" evidence="9">
    <location>
        <begin position="111"/>
        <end position="133"/>
    </location>
</feature>
<name>A0ABS7YK40_9VIBR</name>
<dbReference type="Gene3D" id="1.20.1510.10">
    <property type="entry name" value="Cation efflux protein transmembrane domain"/>
    <property type="match status" value="1"/>
</dbReference>
<dbReference type="InterPro" id="IPR002524">
    <property type="entry name" value="Cation_efflux"/>
</dbReference>
<dbReference type="Proteomes" id="UP001199044">
    <property type="component" value="Unassembled WGS sequence"/>
</dbReference>
<evidence type="ECO:0000313" key="11">
    <source>
        <dbReference type="EMBL" id="MCA2015246.1"/>
    </source>
</evidence>
<keyword evidence="5 9" id="KW-0812">Transmembrane</keyword>
<evidence type="ECO:0000256" key="5">
    <source>
        <dbReference type="ARBA" id="ARBA00022692"/>
    </source>
</evidence>
<feature type="domain" description="Cation efflux protein transmembrane" evidence="10">
    <location>
        <begin position="13"/>
        <end position="214"/>
    </location>
</feature>
<evidence type="ECO:0000313" key="12">
    <source>
        <dbReference type="Proteomes" id="UP001199044"/>
    </source>
</evidence>
<reference evidence="12" key="1">
    <citation type="submission" date="2023-07" db="EMBL/GenBank/DDBJ databases">
        <title>Molecular identification of indigenous halophilic bacteria isolated from red sea cost, biodegradation of synthetic dyes and assessment of degraded metabolite toxicity.</title>
        <authorList>
            <person name="Chaieb K."/>
            <person name="Altayb H.N."/>
        </authorList>
    </citation>
    <scope>NUCLEOTIDE SEQUENCE [LARGE SCALE GENOMIC DNA]</scope>
    <source>
        <strain evidence="12">K20</strain>
    </source>
</reference>
<keyword evidence="7 9" id="KW-1133">Transmembrane helix</keyword>
<evidence type="ECO:0000259" key="10">
    <source>
        <dbReference type="Pfam" id="PF01545"/>
    </source>
</evidence>
<dbReference type="Pfam" id="PF01545">
    <property type="entry name" value="Cation_efflux"/>
    <property type="match status" value="1"/>
</dbReference>
<dbReference type="PANTHER" id="PTHR43840">
    <property type="entry name" value="MITOCHONDRIAL METAL TRANSPORTER 1-RELATED"/>
    <property type="match status" value="1"/>
</dbReference>
<comment type="caution">
    <text evidence="11">The sequence shown here is derived from an EMBL/GenBank/DDBJ whole genome shotgun (WGS) entry which is preliminary data.</text>
</comment>
<evidence type="ECO:0000256" key="3">
    <source>
        <dbReference type="ARBA" id="ARBA00022448"/>
    </source>
</evidence>
<keyword evidence="6" id="KW-0862">Zinc</keyword>
<comment type="similarity">
    <text evidence="2">Belongs to the cation diffusion facilitator (CDF) transporter (TC 2.A.4) family. FieF subfamily.</text>
</comment>
<keyword evidence="3" id="KW-0813">Transport</keyword>
<evidence type="ECO:0000256" key="4">
    <source>
        <dbReference type="ARBA" id="ARBA00022496"/>
    </source>
</evidence>
<dbReference type="SUPFAM" id="SSF161111">
    <property type="entry name" value="Cation efflux protein transmembrane domain-like"/>
    <property type="match status" value="1"/>
</dbReference>
<keyword evidence="4" id="KW-0408">Iron</keyword>
<evidence type="ECO:0000256" key="8">
    <source>
        <dbReference type="ARBA" id="ARBA00023136"/>
    </source>
</evidence>
<evidence type="ECO:0000256" key="6">
    <source>
        <dbReference type="ARBA" id="ARBA00022906"/>
    </source>
</evidence>
<feature type="transmembrane region" description="Helical" evidence="9">
    <location>
        <begin position="76"/>
        <end position="99"/>
    </location>
</feature>
<evidence type="ECO:0000256" key="2">
    <source>
        <dbReference type="ARBA" id="ARBA00010212"/>
    </source>
</evidence>
<dbReference type="PANTHER" id="PTHR43840:SF15">
    <property type="entry name" value="MITOCHONDRIAL METAL TRANSPORTER 1-RELATED"/>
    <property type="match status" value="1"/>
</dbReference>
<feature type="transmembrane region" description="Helical" evidence="9">
    <location>
        <begin position="44"/>
        <end position="64"/>
    </location>
</feature>
<evidence type="ECO:0000256" key="7">
    <source>
        <dbReference type="ARBA" id="ARBA00022989"/>
    </source>
</evidence>
<keyword evidence="6" id="KW-0406">Ion transport</keyword>
<dbReference type="RefSeq" id="WP_225249665.1">
    <property type="nucleotide sequence ID" value="NZ_JAIWIU010000019.1"/>
</dbReference>
<dbReference type="InterPro" id="IPR058533">
    <property type="entry name" value="Cation_efflux_TM"/>
</dbReference>
<protein>
    <submittedName>
        <fullName evidence="11">Cation diffusion facilitator family transporter</fullName>
    </submittedName>
</protein>
<dbReference type="InterPro" id="IPR027469">
    <property type="entry name" value="Cation_efflux_TMD_sf"/>
</dbReference>